<name>A0ACD3AAW0_9AGAR</name>
<organism evidence="1 2">
    <name type="scientific">Pluteus cervinus</name>
    <dbReference type="NCBI Taxonomy" id="181527"/>
    <lineage>
        <taxon>Eukaryota</taxon>
        <taxon>Fungi</taxon>
        <taxon>Dikarya</taxon>
        <taxon>Basidiomycota</taxon>
        <taxon>Agaricomycotina</taxon>
        <taxon>Agaricomycetes</taxon>
        <taxon>Agaricomycetidae</taxon>
        <taxon>Agaricales</taxon>
        <taxon>Pluteineae</taxon>
        <taxon>Pluteaceae</taxon>
        <taxon>Pluteus</taxon>
    </lineage>
</organism>
<reference evidence="1 2" key="1">
    <citation type="journal article" date="2019" name="Nat. Ecol. Evol.">
        <title>Megaphylogeny resolves global patterns of mushroom evolution.</title>
        <authorList>
            <person name="Varga T."/>
            <person name="Krizsan K."/>
            <person name="Foldi C."/>
            <person name="Dima B."/>
            <person name="Sanchez-Garcia M."/>
            <person name="Sanchez-Ramirez S."/>
            <person name="Szollosi G.J."/>
            <person name="Szarkandi J.G."/>
            <person name="Papp V."/>
            <person name="Albert L."/>
            <person name="Andreopoulos W."/>
            <person name="Angelini C."/>
            <person name="Antonin V."/>
            <person name="Barry K.W."/>
            <person name="Bougher N.L."/>
            <person name="Buchanan P."/>
            <person name="Buyck B."/>
            <person name="Bense V."/>
            <person name="Catcheside P."/>
            <person name="Chovatia M."/>
            <person name="Cooper J."/>
            <person name="Damon W."/>
            <person name="Desjardin D."/>
            <person name="Finy P."/>
            <person name="Geml J."/>
            <person name="Haridas S."/>
            <person name="Hughes K."/>
            <person name="Justo A."/>
            <person name="Karasinski D."/>
            <person name="Kautmanova I."/>
            <person name="Kiss B."/>
            <person name="Kocsube S."/>
            <person name="Kotiranta H."/>
            <person name="LaButti K.M."/>
            <person name="Lechner B.E."/>
            <person name="Liimatainen K."/>
            <person name="Lipzen A."/>
            <person name="Lukacs Z."/>
            <person name="Mihaltcheva S."/>
            <person name="Morgado L.N."/>
            <person name="Niskanen T."/>
            <person name="Noordeloos M.E."/>
            <person name="Ohm R.A."/>
            <person name="Ortiz-Santana B."/>
            <person name="Ovrebo C."/>
            <person name="Racz N."/>
            <person name="Riley R."/>
            <person name="Savchenko A."/>
            <person name="Shiryaev A."/>
            <person name="Soop K."/>
            <person name="Spirin V."/>
            <person name="Szebenyi C."/>
            <person name="Tomsovsky M."/>
            <person name="Tulloss R.E."/>
            <person name="Uehling J."/>
            <person name="Grigoriev I.V."/>
            <person name="Vagvolgyi C."/>
            <person name="Papp T."/>
            <person name="Martin F.M."/>
            <person name="Miettinen O."/>
            <person name="Hibbett D.S."/>
            <person name="Nagy L.G."/>
        </authorList>
    </citation>
    <scope>NUCLEOTIDE SEQUENCE [LARGE SCALE GENOMIC DNA]</scope>
    <source>
        <strain evidence="1 2">NL-1719</strain>
    </source>
</reference>
<dbReference type="Proteomes" id="UP000308600">
    <property type="component" value="Unassembled WGS sequence"/>
</dbReference>
<proteinExistence type="predicted"/>
<evidence type="ECO:0000313" key="1">
    <source>
        <dbReference type="EMBL" id="TFK62555.1"/>
    </source>
</evidence>
<gene>
    <name evidence="1" type="ORF">BDN72DRAFT_964465</name>
</gene>
<protein>
    <submittedName>
        <fullName evidence="1">Uncharacterized protein</fullName>
    </submittedName>
</protein>
<dbReference type="EMBL" id="ML208574">
    <property type="protein sequence ID" value="TFK62555.1"/>
    <property type="molecule type" value="Genomic_DNA"/>
</dbReference>
<evidence type="ECO:0000313" key="2">
    <source>
        <dbReference type="Proteomes" id="UP000308600"/>
    </source>
</evidence>
<keyword evidence="2" id="KW-1185">Reference proteome</keyword>
<accession>A0ACD3AAW0</accession>
<sequence length="163" mass="17789">MLSPPANNTLDPPRPRPHPAHATPSTAQRQVLTSIQHAPSATPTNETLMDPGNNALLEKSQSPQISDGKEDDATPPPQPAHAKITRTFNGLIRSEVLTGSSASKTAKLAWKKENPKKKVKDFDEYWGGLEPVKRKFSREYGGCPAMKMKGGKGRRGKARDWNG</sequence>